<organism evidence="2 3">
    <name type="scientific">Polarella glacialis</name>
    <name type="common">Dinoflagellate</name>
    <dbReference type="NCBI Taxonomy" id="89957"/>
    <lineage>
        <taxon>Eukaryota</taxon>
        <taxon>Sar</taxon>
        <taxon>Alveolata</taxon>
        <taxon>Dinophyceae</taxon>
        <taxon>Suessiales</taxon>
        <taxon>Suessiaceae</taxon>
        <taxon>Polarella</taxon>
    </lineage>
</organism>
<gene>
    <name evidence="2" type="ORF">PGLA1383_LOCUS28101</name>
</gene>
<evidence type="ECO:0000256" key="1">
    <source>
        <dbReference type="SAM" id="MobiDB-lite"/>
    </source>
</evidence>
<keyword evidence="3" id="KW-1185">Reference proteome</keyword>
<dbReference type="AlphaFoldDB" id="A0A813FBU6"/>
<evidence type="ECO:0000313" key="2">
    <source>
        <dbReference type="EMBL" id="CAE8610274.1"/>
    </source>
</evidence>
<evidence type="ECO:0000313" key="3">
    <source>
        <dbReference type="Proteomes" id="UP000654075"/>
    </source>
</evidence>
<name>A0A813FBU6_POLGL</name>
<dbReference type="EMBL" id="CAJNNV010024605">
    <property type="protein sequence ID" value="CAE8610274.1"/>
    <property type="molecule type" value="Genomic_DNA"/>
</dbReference>
<feature type="compositionally biased region" description="Polar residues" evidence="1">
    <location>
        <begin position="54"/>
        <end position="75"/>
    </location>
</feature>
<dbReference type="Proteomes" id="UP000654075">
    <property type="component" value="Unassembled WGS sequence"/>
</dbReference>
<feature type="region of interest" description="Disordered" evidence="1">
    <location>
        <begin position="48"/>
        <end position="100"/>
    </location>
</feature>
<proteinExistence type="predicted"/>
<accession>A0A813FBU6</accession>
<sequence>MGTTSSSCMSACGDCKQTKVELLGDPLDEALAKGVTPTRYEHSEAIANLGGGATASNVPPTTGSAVRDWPQTNSAEDYGDEFDDAEYQEQSPEQAAQAQK</sequence>
<comment type="caution">
    <text evidence="2">The sequence shown here is derived from an EMBL/GenBank/DDBJ whole genome shotgun (WGS) entry which is preliminary data.</text>
</comment>
<feature type="compositionally biased region" description="Acidic residues" evidence="1">
    <location>
        <begin position="77"/>
        <end position="87"/>
    </location>
</feature>
<protein>
    <submittedName>
        <fullName evidence="2">Uncharacterized protein</fullName>
    </submittedName>
</protein>
<feature type="compositionally biased region" description="Low complexity" evidence="1">
    <location>
        <begin position="88"/>
        <end position="100"/>
    </location>
</feature>
<reference evidence="2" key="1">
    <citation type="submission" date="2021-02" db="EMBL/GenBank/DDBJ databases">
        <authorList>
            <person name="Dougan E. K."/>
            <person name="Rhodes N."/>
            <person name="Thang M."/>
            <person name="Chan C."/>
        </authorList>
    </citation>
    <scope>NUCLEOTIDE SEQUENCE</scope>
</reference>
<feature type="non-terminal residue" evidence="2">
    <location>
        <position position="1"/>
    </location>
</feature>